<name>A0A8H6IA03_9AGAR</name>
<comment type="caution">
    <text evidence="1">The sequence shown here is derived from an EMBL/GenBank/DDBJ whole genome shotgun (WGS) entry which is preliminary data.</text>
</comment>
<evidence type="ECO:0000313" key="2">
    <source>
        <dbReference type="Proteomes" id="UP000521943"/>
    </source>
</evidence>
<evidence type="ECO:0000313" key="1">
    <source>
        <dbReference type="EMBL" id="KAF6760619.1"/>
    </source>
</evidence>
<keyword evidence="2" id="KW-1185">Reference proteome</keyword>
<accession>A0A8H6IA03</accession>
<organism evidence="1 2">
    <name type="scientific">Ephemerocybe angulata</name>
    <dbReference type="NCBI Taxonomy" id="980116"/>
    <lineage>
        <taxon>Eukaryota</taxon>
        <taxon>Fungi</taxon>
        <taxon>Dikarya</taxon>
        <taxon>Basidiomycota</taxon>
        <taxon>Agaricomycotina</taxon>
        <taxon>Agaricomycetes</taxon>
        <taxon>Agaricomycetidae</taxon>
        <taxon>Agaricales</taxon>
        <taxon>Agaricineae</taxon>
        <taxon>Psathyrellaceae</taxon>
        <taxon>Ephemerocybe</taxon>
    </lineage>
</organism>
<gene>
    <name evidence="1" type="ORF">DFP72DRAFT_1094468</name>
</gene>
<dbReference type="Proteomes" id="UP000521943">
    <property type="component" value="Unassembled WGS sequence"/>
</dbReference>
<proteinExistence type="predicted"/>
<protein>
    <submittedName>
        <fullName evidence="1">Uncharacterized protein</fullName>
    </submittedName>
</protein>
<sequence length="241" mass="27721">MTTRELYHARMWCLRSALIKRHHRKQGIRHPKQCTEVEIAEDLERKQRAKFDLVMAAASRIEVSEVKQELGEPLDTGRNLDVWIQQRLEDSVPSIGLSDGRVMIAMSVREELHPEPDLPFVCDSTFYLQFQVHTSLPTENPVSPVFVATHVPTPTLWINWKEALDLLMVSDGYKRAEALDLWGKALKRAYSAVFPKAPCPCSICKRAKKLSANMRQVHARDDELRRSGQTVIDWIKKEYST</sequence>
<dbReference type="AlphaFoldDB" id="A0A8H6IA03"/>
<reference evidence="1 2" key="1">
    <citation type="submission" date="2020-07" db="EMBL/GenBank/DDBJ databases">
        <title>Comparative genomics of pyrophilous fungi reveals a link between fire events and developmental genes.</title>
        <authorList>
            <consortium name="DOE Joint Genome Institute"/>
            <person name="Steindorff A.S."/>
            <person name="Carver A."/>
            <person name="Calhoun S."/>
            <person name="Stillman K."/>
            <person name="Liu H."/>
            <person name="Lipzen A."/>
            <person name="Pangilinan J."/>
            <person name="Labutti K."/>
            <person name="Bruns T.D."/>
            <person name="Grigoriev I.V."/>
        </authorList>
    </citation>
    <scope>NUCLEOTIDE SEQUENCE [LARGE SCALE GENOMIC DNA]</scope>
    <source>
        <strain evidence="1 2">CBS 144469</strain>
    </source>
</reference>
<dbReference type="EMBL" id="JACGCI010000012">
    <property type="protein sequence ID" value="KAF6760619.1"/>
    <property type="molecule type" value="Genomic_DNA"/>
</dbReference>